<feature type="compositionally biased region" description="Basic and acidic residues" evidence="1">
    <location>
        <begin position="1078"/>
        <end position="1090"/>
    </location>
</feature>
<proteinExistence type="predicted"/>
<protein>
    <submittedName>
        <fullName evidence="2">Uncharacterized protein</fullName>
    </submittedName>
</protein>
<sequence length="1109" mass="122935">MLAGEHPRLPRPSSFHGELFSGSSAPFSTRGKTRAGLVRHSVSTGVSSLPQAQQQQTTFHSRHQSISATSGTRLTFSPEAALAKEKEFMANTRILAMSNVIDSFTSSPHSKQGFYGKQLKIIGSSPSSPTATGAELDLVVKIHVIENTWTTCPLLPSSTILHRWKTTHLDTSNQTDGELAQDELTASDLGMRLFGRALMFQPFHLGFHGSRKVCRANFIKFQVHPSDDDMDGAVESGFKRDGDSVDITSETQEDADMDSNEGFEFNIHPKVVSLDEAHLNPESDEDAQFWLEIQEHLMGRDHFVGNFVGGDEVNGNGSYKDENSTADSNADAQANSYEIAGCFAPSSTLHISWIPRDATGFVQDVEQNMIIHIMGLPVQTKSSTLLQNRRRKDPEDSHAIDLADQDEDSIEYEHLEMDDGDLVISVEDTLKLNIQKLGWKRPFMDFTVELPDTQQSQPNEISMVDIRGDVVQDWEAITSENITPSSTSELEALEKESAADQDTYTPSVYRVWFFSGTEGMTEVHVNIRVAQAVCVGYGKDITCHIPKLRVHGTSLDNGQIHVCTSSDLVIQRSNMRLLEPLPADNHSSLEDGVATRHQPVLQYQYQSPVYELAVVVQRYQALTRIARIERVRAEIGVSNHQQPGFARIVLSNIVLPQQDDPYLRVYQLDGAEVWTVLVDGKPCSKSIQFMDRRTAGQRTILVPIPEESPDNEKLHQVEISYGFNTFDRAHEENLDNESLMSTIKLVVPGFNLPVGEYVIVASLPKLEQGVDYDEPMGDFEIMSSQGQPSQRRTITYGAYMTLGRPKLSIRTTKAERRTNRARDTHMDETEAAERFEQNMIEPLDQIGRSNVHAATVVHDPQQPPFDAGAVVVQQASQRHPQQPLELQNLHAEHTLDGEILPVLSARANGTVGGGTGSAAGQTSNLSPQVGSPASFRSAGQLSITLWDSLRSMSLTQLQYQINLWWKQVMAPAVALALVIMIINVAAFQDTQTTSLDPLHIPVWRRPFAAFGRMWHDSSNTRSPVGHSGGLDGVVQNVVGSETIVTVTVQQAHPEETQDLEIRTAPTAYRDGHVEEDDKGYHGQKDARSESEGPMSLVDLLRAFVRRLQS</sequence>
<accession>A0A9P6SPP0</accession>
<comment type="caution">
    <text evidence="2">The sequence shown here is derived from an EMBL/GenBank/DDBJ whole genome shotgun (WGS) entry which is preliminary data.</text>
</comment>
<dbReference type="OrthoDB" id="2380968at2759"/>
<organism evidence="2 3">
    <name type="scientific">Modicella reniformis</name>
    <dbReference type="NCBI Taxonomy" id="1440133"/>
    <lineage>
        <taxon>Eukaryota</taxon>
        <taxon>Fungi</taxon>
        <taxon>Fungi incertae sedis</taxon>
        <taxon>Mucoromycota</taxon>
        <taxon>Mortierellomycotina</taxon>
        <taxon>Mortierellomycetes</taxon>
        <taxon>Mortierellales</taxon>
        <taxon>Mortierellaceae</taxon>
        <taxon>Modicella</taxon>
    </lineage>
</organism>
<gene>
    <name evidence="2" type="ORF">BGZ65_009878</name>
</gene>
<dbReference type="Proteomes" id="UP000749646">
    <property type="component" value="Unassembled WGS sequence"/>
</dbReference>
<name>A0A9P6SPP0_9FUNG</name>
<feature type="region of interest" description="Disordered" evidence="1">
    <location>
        <begin position="1"/>
        <end position="31"/>
    </location>
</feature>
<evidence type="ECO:0000256" key="1">
    <source>
        <dbReference type="SAM" id="MobiDB-lite"/>
    </source>
</evidence>
<keyword evidence="3" id="KW-1185">Reference proteome</keyword>
<feature type="region of interest" description="Disordered" evidence="1">
    <location>
        <begin position="1062"/>
        <end position="1093"/>
    </location>
</feature>
<evidence type="ECO:0000313" key="2">
    <source>
        <dbReference type="EMBL" id="KAF9985794.1"/>
    </source>
</evidence>
<feature type="region of interest" description="Disordered" evidence="1">
    <location>
        <begin position="911"/>
        <end position="931"/>
    </location>
</feature>
<evidence type="ECO:0000313" key="3">
    <source>
        <dbReference type="Proteomes" id="UP000749646"/>
    </source>
</evidence>
<dbReference type="EMBL" id="JAAAHW010003276">
    <property type="protein sequence ID" value="KAF9985794.1"/>
    <property type="molecule type" value="Genomic_DNA"/>
</dbReference>
<dbReference type="AlphaFoldDB" id="A0A9P6SPP0"/>
<reference evidence="2" key="1">
    <citation type="journal article" date="2020" name="Fungal Divers.">
        <title>Resolving the Mortierellaceae phylogeny through synthesis of multi-gene phylogenetics and phylogenomics.</title>
        <authorList>
            <person name="Vandepol N."/>
            <person name="Liber J."/>
            <person name="Desiro A."/>
            <person name="Na H."/>
            <person name="Kennedy M."/>
            <person name="Barry K."/>
            <person name="Grigoriev I.V."/>
            <person name="Miller A.N."/>
            <person name="O'Donnell K."/>
            <person name="Stajich J.E."/>
            <person name="Bonito G."/>
        </authorList>
    </citation>
    <scope>NUCLEOTIDE SEQUENCE</scope>
    <source>
        <strain evidence="2">MES-2147</strain>
    </source>
</reference>